<dbReference type="Proteomes" id="UP000183530">
    <property type="component" value="Chromosome"/>
</dbReference>
<dbReference type="Gene3D" id="2.40.33.20">
    <property type="entry name" value="PK beta-barrel domain-like"/>
    <property type="match status" value="1"/>
</dbReference>
<dbReference type="GO" id="GO:0030151">
    <property type="term" value="F:molybdenum ion binding"/>
    <property type="evidence" value="ECO:0007669"/>
    <property type="project" value="InterPro"/>
</dbReference>
<dbReference type="PANTHER" id="PTHR30212:SF2">
    <property type="entry name" value="PROTEIN YIIM"/>
    <property type="match status" value="1"/>
</dbReference>
<organism evidence="2 3">
    <name type="scientific">Neomicrococcus aestuarii</name>
    <dbReference type="NCBI Taxonomy" id="556325"/>
    <lineage>
        <taxon>Bacteria</taxon>
        <taxon>Bacillati</taxon>
        <taxon>Actinomycetota</taxon>
        <taxon>Actinomycetes</taxon>
        <taxon>Micrococcales</taxon>
        <taxon>Micrococcaceae</taxon>
        <taxon>Neomicrococcus</taxon>
    </lineage>
</organism>
<dbReference type="InterPro" id="IPR005302">
    <property type="entry name" value="MoCF_Sase_C"/>
</dbReference>
<dbReference type="Pfam" id="PF03473">
    <property type="entry name" value="MOSC"/>
    <property type="match status" value="1"/>
</dbReference>
<evidence type="ECO:0000313" key="2">
    <source>
        <dbReference type="EMBL" id="APF41944.1"/>
    </source>
</evidence>
<feature type="domain" description="MOSC" evidence="1">
    <location>
        <begin position="30"/>
        <end position="164"/>
    </location>
</feature>
<dbReference type="InterPro" id="IPR011037">
    <property type="entry name" value="Pyrv_Knase-like_insert_dom_sf"/>
</dbReference>
<evidence type="ECO:0000313" key="3">
    <source>
        <dbReference type="Proteomes" id="UP000183530"/>
    </source>
</evidence>
<keyword evidence="3" id="KW-1185">Reference proteome</keyword>
<accession>A0A1L2ZRF7</accession>
<protein>
    <submittedName>
        <fullName evidence="2">MOSC domain-containing protein</fullName>
    </submittedName>
</protein>
<dbReference type="KEGG" id="nae:BHE16_11185"/>
<dbReference type="SUPFAM" id="SSF50800">
    <property type="entry name" value="PK beta-barrel domain-like"/>
    <property type="match status" value="1"/>
</dbReference>
<reference evidence="2 3" key="1">
    <citation type="submission" date="2016-11" db="EMBL/GenBank/DDBJ databases">
        <title>Genome sequencing of Zhihengliuella aestuarii B18 antagonistic to Plasmodiophora brassicae.</title>
        <authorList>
            <person name="Luo Y."/>
        </authorList>
    </citation>
    <scope>NUCLEOTIDE SEQUENCE [LARGE SCALE GENOMIC DNA]</scope>
    <source>
        <strain evidence="2 3">B18</strain>
    </source>
</reference>
<name>A0A1L2ZRF7_9MICC</name>
<dbReference type="GO" id="GO:0003824">
    <property type="term" value="F:catalytic activity"/>
    <property type="evidence" value="ECO:0007669"/>
    <property type="project" value="InterPro"/>
</dbReference>
<dbReference type="PROSITE" id="PS51340">
    <property type="entry name" value="MOSC"/>
    <property type="match status" value="1"/>
</dbReference>
<proteinExistence type="predicted"/>
<dbReference type="AlphaFoldDB" id="A0A1L2ZRF7"/>
<dbReference type="PANTHER" id="PTHR30212">
    <property type="entry name" value="PROTEIN YIIM"/>
    <property type="match status" value="1"/>
</dbReference>
<dbReference type="STRING" id="556325.BHE16_11185"/>
<dbReference type="OrthoDB" id="9786134at2"/>
<dbReference type="GO" id="GO:0030170">
    <property type="term" value="F:pyridoxal phosphate binding"/>
    <property type="evidence" value="ECO:0007669"/>
    <property type="project" value="InterPro"/>
</dbReference>
<evidence type="ECO:0000259" key="1">
    <source>
        <dbReference type="PROSITE" id="PS51340"/>
    </source>
</evidence>
<gene>
    <name evidence="2" type="ORF">BHE16_11185</name>
</gene>
<sequence length="211" mass="22778">MTTARVTHVCRVFQLLPDRGTVGVTAIDKRSVEGKVKVGKLGLYADVQADRAHHGGDEQAVYAFAAEDAAVWAAELGREIAPGEFGENLRTEGLDVSNAVIGTRCAIGSAEFEVTIPRTPCSTFARRMGEDNWVQRFTDNGNTGAYLRVTRKGSIQAGDEITVTFLPSHGVSVKDLFRGPTPAQARALQDAEKAGELQLTPKVVREVLRVL</sequence>
<dbReference type="EMBL" id="CP018135">
    <property type="protein sequence ID" value="APF41944.1"/>
    <property type="molecule type" value="Genomic_DNA"/>
</dbReference>
<dbReference type="InterPro" id="IPR052353">
    <property type="entry name" value="Benzoxazolinone_Detox_Enz"/>
</dbReference>